<protein>
    <submittedName>
        <fullName evidence="3">Helix-turn-helix domain-containing protein</fullName>
    </submittedName>
</protein>
<dbReference type="SMART" id="SM00530">
    <property type="entry name" value="HTH_XRE"/>
    <property type="match status" value="1"/>
</dbReference>
<dbReference type="GO" id="GO:0003677">
    <property type="term" value="F:DNA binding"/>
    <property type="evidence" value="ECO:0007669"/>
    <property type="project" value="InterPro"/>
</dbReference>
<feature type="compositionally biased region" description="Polar residues" evidence="1">
    <location>
        <begin position="12"/>
        <end position="24"/>
    </location>
</feature>
<proteinExistence type="predicted"/>
<reference evidence="3 4" key="1">
    <citation type="submission" date="2016-10" db="EMBL/GenBank/DDBJ databases">
        <authorList>
            <person name="de Groot N.N."/>
        </authorList>
    </citation>
    <scope>NUCLEOTIDE SEQUENCE [LARGE SCALE GENOMIC DNA]</scope>
    <source>
        <strain evidence="3 4">BH539</strain>
    </source>
</reference>
<dbReference type="AlphaFoldDB" id="A0A1G7NDC0"/>
<name>A0A1G7NDC0_9GAMM</name>
<gene>
    <name evidence="3" type="ORF">SAMN05216571_101378</name>
</gene>
<feature type="region of interest" description="Disordered" evidence="1">
    <location>
        <begin position="1"/>
        <end position="24"/>
    </location>
</feature>
<dbReference type="Proteomes" id="UP000198641">
    <property type="component" value="Unassembled WGS sequence"/>
</dbReference>
<dbReference type="Pfam" id="PF01381">
    <property type="entry name" value="HTH_3"/>
    <property type="match status" value="1"/>
</dbReference>
<sequence>MTPTIRYHNASWPPTKTFDQSNAATTSSAPGKIISFEKHRYPSISAPAGYTAIEDVVAKSESNPRKKAALARARAKLAGKLQGDEGDTIRTVRLRLGWSQAKLADLLGSSQSHVARIERGSENVAWETMKKLCKALQVDMNTMDEMLTRQRHIFEGSN</sequence>
<dbReference type="SUPFAM" id="SSF47413">
    <property type="entry name" value="lambda repressor-like DNA-binding domains"/>
    <property type="match status" value="1"/>
</dbReference>
<organism evidence="3 4">
    <name type="scientific">Onishia taeanensis</name>
    <dbReference type="NCBI Taxonomy" id="284577"/>
    <lineage>
        <taxon>Bacteria</taxon>
        <taxon>Pseudomonadati</taxon>
        <taxon>Pseudomonadota</taxon>
        <taxon>Gammaproteobacteria</taxon>
        <taxon>Oceanospirillales</taxon>
        <taxon>Halomonadaceae</taxon>
        <taxon>Onishia</taxon>
    </lineage>
</organism>
<dbReference type="InterPro" id="IPR010982">
    <property type="entry name" value="Lambda_DNA-bd_dom_sf"/>
</dbReference>
<dbReference type="STRING" id="284577.SAMN05216571_101378"/>
<accession>A0A1G7NDC0</accession>
<evidence type="ECO:0000256" key="1">
    <source>
        <dbReference type="SAM" id="MobiDB-lite"/>
    </source>
</evidence>
<dbReference type="CDD" id="cd00093">
    <property type="entry name" value="HTH_XRE"/>
    <property type="match status" value="1"/>
</dbReference>
<evidence type="ECO:0000313" key="4">
    <source>
        <dbReference type="Proteomes" id="UP000198641"/>
    </source>
</evidence>
<keyword evidence="4" id="KW-1185">Reference proteome</keyword>
<dbReference type="OrthoDB" id="21915at2"/>
<evidence type="ECO:0000313" key="3">
    <source>
        <dbReference type="EMBL" id="SDF72095.1"/>
    </source>
</evidence>
<dbReference type="Gene3D" id="1.10.260.40">
    <property type="entry name" value="lambda repressor-like DNA-binding domains"/>
    <property type="match status" value="1"/>
</dbReference>
<feature type="domain" description="HTH cro/C1-type" evidence="2">
    <location>
        <begin position="89"/>
        <end position="143"/>
    </location>
</feature>
<dbReference type="RefSeq" id="WP_092522502.1">
    <property type="nucleotide sequence ID" value="NZ_FNCI01000001.1"/>
</dbReference>
<evidence type="ECO:0000259" key="2">
    <source>
        <dbReference type="PROSITE" id="PS50943"/>
    </source>
</evidence>
<dbReference type="InterPro" id="IPR001387">
    <property type="entry name" value="Cro/C1-type_HTH"/>
</dbReference>
<dbReference type="EMBL" id="FNCI01000001">
    <property type="protein sequence ID" value="SDF72095.1"/>
    <property type="molecule type" value="Genomic_DNA"/>
</dbReference>
<dbReference type="PROSITE" id="PS50943">
    <property type="entry name" value="HTH_CROC1"/>
    <property type="match status" value="1"/>
</dbReference>